<proteinExistence type="predicted"/>
<evidence type="ECO:0000313" key="2">
    <source>
        <dbReference type="EMBL" id="GAH48940.1"/>
    </source>
</evidence>
<protein>
    <submittedName>
        <fullName evidence="2">Uncharacterized protein</fullName>
    </submittedName>
</protein>
<dbReference type="EMBL" id="BARU01019094">
    <property type="protein sequence ID" value="GAH48940.1"/>
    <property type="molecule type" value="Genomic_DNA"/>
</dbReference>
<gene>
    <name evidence="2" type="ORF">S03H2_31490</name>
</gene>
<comment type="caution">
    <text evidence="2">The sequence shown here is derived from an EMBL/GenBank/DDBJ whole genome shotgun (WGS) entry which is preliminary data.</text>
</comment>
<dbReference type="AlphaFoldDB" id="X1GVQ4"/>
<name>X1GVQ4_9ZZZZ</name>
<accession>X1GVQ4</accession>
<evidence type="ECO:0000256" key="1">
    <source>
        <dbReference type="SAM" id="MobiDB-lite"/>
    </source>
</evidence>
<organism evidence="2">
    <name type="scientific">marine sediment metagenome</name>
    <dbReference type="NCBI Taxonomy" id="412755"/>
    <lineage>
        <taxon>unclassified sequences</taxon>
        <taxon>metagenomes</taxon>
        <taxon>ecological metagenomes</taxon>
    </lineage>
</organism>
<sequence length="179" mass="20067">WQIRTYPKHHPGRYVLRPTGKETPSMNNNLGVEPADDNSVIVAVKNKFSKTGSPTEIPLLRERRGRRSFSAELSDQGISVGNLDKQPFLSWKVFQETIRILVRNDGRAKRGDAMNCRLGEPNLPTDSIEGYIAQVVYGKQEGETVFRRITPIACILIWAGVCKAGRGELILLSKFRGCQ</sequence>
<feature type="region of interest" description="Disordered" evidence="1">
    <location>
        <begin position="12"/>
        <end position="32"/>
    </location>
</feature>
<feature type="non-terminal residue" evidence="2">
    <location>
        <position position="1"/>
    </location>
</feature>
<reference evidence="2" key="1">
    <citation type="journal article" date="2014" name="Front. Microbiol.">
        <title>High frequency of phylogenetically diverse reductive dehalogenase-homologous genes in deep subseafloor sedimentary metagenomes.</title>
        <authorList>
            <person name="Kawai M."/>
            <person name="Futagami T."/>
            <person name="Toyoda A."/>
            <person name="Takaki Y."/>
            <person name="Nishi S."/>
            <person name="Hori S."/>
            <person name="Arai W."/>
            <person name="Tsubouchi T."/>
            <person name="Morono Y."/>
            <person name="Uchiyama I."/>
            <person name="Ito T."/>
            <person name="Fujiyama A."/>
            <person name="Inagaki F."/>
            <person name="Takami H."/>
        </authorList>
    </citation>
    <scope>NUCLEOTIDE SEQUENCE</scope>
    <source>
        <strain evidence="2">Expedition CK06-06</strain>
    </source>
</reference>